<dbReference type="EC" id="2.7.13.3" evidence="2"/>
<feature type="transmembrane region" description="Helical" evidence="9">
    <location>
        <begin position="119"/>
        <end position="137"/>
    </location>
</feature>
<protein>
    <recommendedName>
        <fullName evidence="2">histidine kinase</fullName>
        <ecNumber evidence="2">2.7.13.3</ecNumber>
    </recommendedName>
</protein>
<dbReference type="InterPro" id="IPR011712">
    <property type="entry name" value="Sig_transdc_His_kin_sub3_dim/P"/>
</dbReference>
<evidence type="ECO:0000313" key="12">
    <source>
        <dbReference type="EMBL" id="OEV35769.1"/>
    </source>
</evidence>
<comment type="caution">
    <text evidence="12">The sequence shown here is derived from an EMBL/GenBank/DDBJ whole genome shotgun (WGS) entry which is preliminary data.</text>
</comment>
<keyword evidence="9" id="KW-0472">Membrane</keyword>
<evidence type="ECO:0000313" key="11">
    <source>
        <dbReference type="EMBL" id="GGU63600.1"/>
    </source>
</evidence>
<feature type="domain" description="Histidine kinase/HSP90-like ATPase" evidence="10">
    <location>
        <begin position="382"/>
        <end position="472"/>
    </location>
</feature>
<dbReference type="Pfam" id="PF13796">
    <property type="entry name" value="Sensor"/>
    <property type="match status" value="1"/>
</dbReference>
<evidence type="ECO:0000313" key="13">
    <source>
        <dbReference type="Proteomes" id="UP000037395"/>
    </source>
</evidence>
<proteinExistence type="predicted"/>
<dbReference type="InterPro" id="IPR025828">
    <property type="entry name" value="Put_sensor_dom"/>
</dbReference>
<evidence type="ECO:0000256" key="6">
    <source>
        <dbReference type="ARBA" id="ARBA00022777"/>
    </source>
</evidence>
<dbReference type="Proteomes" id="UP000037395">
    <property type="component" value="Unassembled WGS sequence"/>
</dbReference>
<dbReference type="PANTHER" id="PTHR24421">
    <property type="entry name" value="NITRATE/NITRITE SENSOR PROTEIN NARX-RELATED"/>
    <property type="match status" value="1"/>
</dbReference>
<evidence type="ECO:0000256" key="2">
    <source>
        <dbReference type="ARBA" id="ARBA00012438"/>
    </source>
</evidence>
<organism evidence="12 13">
    <name type="scientific">Kitasatospora aureofaciens</name>
    <name type="common">Streptomyces aureofaciens</name>
    <dbReference type="NCBI Taxonomy" id="1894"/>
    <lineage>
        <taxon>Bacteria</taxon>
        <taxon>Bacillati</taxon>
        <taxon>Actinomycetota</taxon>
        <taxon>Actinomycetes</taxon>
        <taxon>Kitasatosporales</taxon>
        <taxon>Streptomycetaceae</taxon>
        <taxon>Kitasatospora</taxon>
    </lineage>
</organism>
<reference evidence="11" key="1">
    <citation type="journal article" date="2014" name="Int. J. Syst. Evol. Microbiol.">
        <title>Complete genome sequence of Corynebacterium casei LMG S-19264T (=DSM 44701T), isolated from a smear-ripened cheese.</title>
        <authorList>
            <consortium name="US DOE Joint Genome Institute (JGI-PGF)"/>
            <person name="Walter F."/>
            <person name="Albersmeier A."/>
            <person name="Kalinowski J."/>
            <person name="Ruckert C."/>
        </authorList>
    </citation>
    <scope>NUCLEOTIDE SEQUENCE</scope>
    <source>
        <strain evidence="11">JCM 4434</strain>
    </source>
</reference>
<reference evidence="13" key="4">
    <citation type="submission" date="2016-08" db="EMBL/GenBank/DDBJ databases">
        <title>Sequencing, assembly and comparative genomics of S. aureofaciens ATCC 10762.</title>
        <authorList>
            <person name="Gradnigo J.S."/>
            <person name="Johnson N."/>
            <person name="Somerville G.A."/>
        </authorList>
    </citation>
    <scope>NUCLEOTIDE SEQUENCE [LARGE SCALE GENOMIC DNA]</scope>
    <source>
        <strain evidence="13">ATCC 10762 / DSM 40127 / CCM 3239 / JCM 4008 / LMG 5968 / NBRC 12843 / NCIMB 8234 / A-377</strain>
    </source>
</reference>
<keyword evidence="7" id="KW-0067">ATP-binding</keyword>
<feature type="transmembrane region" description="Helical" evidence="9">
    <location>
        <begin position="184"/>
        <end position="204"/>
    </location>
</feature>
<evidence type="ECO:0000256" key="5">
    <source>
        <dbReference type="ARBA" id="ARBA00022741"/>
    </source>
</evidence>
<dbReference type="SUPFAM" id="SSF55874">
    <property type="entry name" value="ATPase domain of HSP90 chaperone/DNA topoisomerase II/histidine kinase"/>
    <property type="match status" value="1"/>
</dbReference>
<dbReference type="InterPro" id="IPR050482">
    <property type="entry name" value="Sensor_HK_TwoCompSys"/>
</dbReference>
<evidence type="ECO:0000256" key="8">
    <source>
        <dbReference type="ARBA" id="ARBA00023012"/>
    </source>
</evidence>
<dbReference type="CDD" id="cd16917">
    <property type="entry name" value="HATPase_UhpB-NarQ-NarX-like"/>
    <property type="match status" value="1"/>
</dbReference>
<evidence type="ECO:0000256" key="4">
    <source>
        <dbReference type="ARBA" id="ARBA00022679"/>
    </source>
</evidence>
<dbReference type="GO" id="GO:0016020">
    <property type="term" value="C:membrane"/>
    <property type="evidence" value="ECO:0007669"/>
    <property type="project" value="InterPro"/>
</dbReference>
<evidence type="ECO:0000256" key="9">
    <source>
        <dbReference type="SAM" id="Phobius"/>
    </source>
</evidence>
<dbReference type="Proteomes" id="UP000610124">
    <property type="component" value="Unassembled WGS sequence"/>
</dbReference>
<keyword evidence="9" id="KW-1133">Transmembrane helix</keyword>
<comment type="catalytic activity">
    <reaction evidence="1">
        <text>ATP + protein L-histidine = ADP + protein N-phospho-L-histidine.</text>
        <dbReference type="EC" id="2.7.13.3"/>
    </reaction>
</comment>
<dbReference type="GO" id="GO:0005524">
    <property type="term" value="F:ATP binding"/>
    <property type="evidence" value="ECO:0007669"/>
    <property type="project" value="UniProtKB-KW"/>
</dbReference>
<name>A0A1E7N508_KITAU</name>
<dbReference type="GO" id="GO:0046983">
    <property type="term" value="F:protein dimerization activity"/>
    <property type="evidence" value="ECO:0007669"/>
    <property type="project" value="InterPro"/>
</dbReference>
<dbReference type="InterPro" id="IPR036890">
    <property type="entry name" value="HATPase_C_sf"/>
</dbReference>
<feature type="transmembrane region" description="Helical" evidence="9">
    <location>
        <begin position="21"/>
        <end position="49"/>
    </location>
</feature>
<feature type="transmembrane region" description="Helical" evidence="9">
    <location>
        <begin position="61"/>
        <end position="81"/>
    </location>
</feature>
<dbReference type="EMBL" id="JPRF03000032">
    <property type="protein sequence ID" value="OEV35769.1"/>
    <property type="molecule type" value="Genomic_DNA"/>
</dbReference>
<dbReference type="Gene3D" id="1.20.5.1930">
    <property type="match status" value="1"/>
</dbReference>
<keyword evidence="3" id="KW-0597">Phosphoprotein</keyword>
<feature type="transmembrane region" description="Helical" evidence="9">
    <location>
        <begin position="216"/>
        <end position="238"/>
    </location>
</feature>
<reference evidence="11" key="5">
    <citation type="submission" date="2020-09" db="EMBL/GenBank/DDBJ databases">
        <authorList>
            <person name="Sun Q."/>
            <person name="Ohkuma M."/>
        </authorList>
    </citation>
    <scope>NUCLEOTIDE SEQUENCE</scope>
    <source>
        <strain evidence="11">JCM 4434</strain>
    </source>
</reference>
<dbReference type="Gene3D" id="3.30.565.10">
    <property type="entry name" value="Histidine kinase-like ATPase, C-terminal domain"/>
    <property type="match status" value="1"/>
</dbReference>
<feature type="transmembrane region" description="Helical" evidence="9">
    <location>
        <begin position="88"/>
        <end position="107"/>
    </location>
</feature>
<accession>A0A1E7N508</accession>
<reference evidence="12 13" key="2">
    <citation type="submission" date="2014-07" db="EMBL/GenBank/DDBJ databases">
        <authorList>
            <person name="Zhang J.E."/>
            <person name="Yang H."/>
            <person name="Guo J."/>
            <person name="Deng Z."/>
            <person name="Luo H."/>
            <person name="Luo M."/>
            <person name="Zhao B."/>
        </authorList>
    </citation>
    <scope>NUCLEOTIDE SEQUENCE [LARGE SCALE GENOMIC DNA]</scope>
    <source>
        <strain evidence="12">ATCC 10762</strain>
        <strain evidence="13">ATCC 10762 / DSM 40127 / CCM 3239 / JCM 4008 / LMG 5968 / NBRC 12843 / NCIMB 8234 / A-377</strain>
    </source>
</reference>
<keyword evidence="8" id="KW-0902">Two-component regulatory system</keyword>
<gene>
    <name evidence="11" type="ORF">GCM10010502_13280</name>
    <name evidence="12" type="ORF">HS99_0007790</name>
</gene>
<evidence type="ECO:0000256" key="1">
    <source>
        <dbReference type="ARBA" id="ARBA00000085"/>
    </source>
</evidence>
<dbReference type="EMBL" id="BMUB01000002">
    <property type="protein sequence ID" value="GGU63600.1"/>
    <property type="molecule type" value="Genomic_DNA"/>
</dbReference>
<dbReference type="GO" id="GO:0000155">
    <property type="term" value="F:phosphorelay sensor kinase activity"/>
    <property type="evidence" value="ECO:0007669"/>
    <property type="project" value="InterPro"/>
</dbReference>
<evidence type="ECO:0000256" key="3">
    <source>
        <dbReference type="ARBA" id="ARBA00022553"/>
    </source>
</evidence>
<keyword evidence="5" id="KW-0547">Nucleotide-binding</keyword>
<reference evidence="12" key="3">
    <citation type="submission" date="2016-08" db="EMBL/GenBank/DDBJ databases">
        <title>Sequencing, Assembly and Comparative Genomics of S. aureofaciens ATCC 10762.</title>
        <authorList>
            <person name="Gradnigo J.S."/>
            <person name="Johnson N."/>
            <person name="Somerville G.A."/>
        </authorList>
    </citation>
    <scope>NUCLEOTIDE SEQUENCE [LARGE SCALE GENOMIC DNA]</scope>
    <source>
        <strain evidence="12">ATCC 10762</strain>
    </source>
</reference>
<dbReference type="PANTHER" id="PTHR24421:SF10">
    <property type="entry name" value="NITRATE_NITRITE SENSOR PROTEIN NARQ"/>
    <property type="match status" value="1"/>
</dbReference>
<dbReference type="AlphaFoldDB" id="A0A1E7N508"/>
<evidence type="ECO:0000256" key="7">
    <source>
        <dbReference type="ARBA" id="ARBA00022840"/>
    </source>
</evidence>
<dbReference type="InterPro" id="IPR003594">
    <property type="entry name" value="HATPase_dom"/>
</dbReference>
<dbReference type="Pfam" id="PF07730">
    <property type="entry name" value="HisKA_3"/>
    <property type="match status" value="1"/>
</dbReference>
<keyword evidence="9" id="KW-0812">Transmembrane</keyword>
<accession>A0A8H9HGL2</accession>
<evidence type="ECO:0000259" key="10">
    <source>
        <dbReference type="SMART" id="SM00387"/>
    </source>
</evidence>
<sequence length="484" mass="50406">MEAEMTGKVARRVGRACVDSVRAWYVATLAVTGLVSLLAGPILLASALFGPDESRPFGSPGGPLILLVPMAPVAAWALCWATGGGGRAVGAALFAPGALAVTAAHLYGGAAPGSRSVSLWLAPSLLVLGLFGARWIATESRRVVDRWSGRPIPEPYRRPGSGSGSWQRLRSGGWLTDPATWRDLAWALLTGLAVLFTAAVVVLTPIALEIFGRNGLLFPLVLVYGMGVWVAPFALLWAAPPVLRIHEKAARSLLGPSRRAELARRVSHLARTRADTIDAGAAELRRIERDLHDGAQARLVALGMLLTVAEQVKHDPDALGPLLAEARTSSVKALGELRDLVRGIHPPVLADRGLADAIEATALDLPLPVTFTGGLPGRAPAPVESAAYFAVSELLANVVKHAEASQVWIEIGHSDGLLRISVTDDGRGGAEPSRGTGLSGTERRLAAFDGVLAISSPSGGPTIVNLEIPCALSSPKTSSSSGTG</sequence>
<keyword evidence="6 11" id="KW-0418">Kinase</keyword>
<keyword evidence="13" id="KW-1185">Reference proteome</keyword>
<keyword evidence="4" id="KW-0808">Transferase</keyword>
<dbReference type="Pfam" id="PF02518">
    <property type="entry name" value="HATPase_c"/>
    <property type="match status" value="1"/>
</dbReference>
<dbReference type="SMART" id="SM00387">
    <property type="entry name" value="HATPase_c"/>
    <property type="match status" value="1"/>
</dbReference>